<name>A0A8X6QQW4_NEPPI</name>
<reference evidence="1" key="1">
    <citation type="submission" date="2020-08" db="EMBL/GenBank/DDBJ databases">
        <title>Multicomponent nature underlies the extraordinary mechanical properties of spider dragline silk.</title>
        <authorList>
            <person name="Kono N."/>
            <person name="Nakamura H."/>
            <person name="Mori M."/>
            <person name="Yoshida Y."/>
            <person name="Ohtoshi R."/>
            <person name="Malay A.D."/>
            <person name="Moran D.A.P."/>
            <person name="Tomita M."/>
            <person name="Numata K."/>
            <person name="Arakawa K."/>
        </authorList>
    </citation>
    <scope>NUCLEOTIDE SEQUENCE</scope>
</reference>
<gene>
    <name evidence="1" type="ORF">NPIL_319871</name>
</gene>
<organism evidence="1 2">
    <name type="scientific">Nephila pilipes</name>
    <name type="common">Giant wood spider</name>
    <name type="synonym">Nephila maculata</name>
    <dbReference type="NCBI Taxonomy" id="299642"/>
    <lineage>
        <taxon>Eukaryota</taxon>
        <taxon>Metazoa</taxon>
        <taxon>Ecdysozoa</taxon>
        <taxon>Arthropoda</taxon>
        <taxon>Chelicerata</taxon>
        <taxon>Arachnida</taxon>
        <taxon>Araneae</taxon>
        <taxon>Araneomorphae</taxon>
        <taxon>Entelegynae</taxon>
        <taxon>Araneoidea</taxon>
        <taxon>Nephilidae</taxon>
        <taxon>Nephila</taxon>
    </lineage>
</organism>
<dbReference type="EMBL" id="BMAW01032784">
    <property type="protein sequence ID" value="GFU27202.1"/>
    <property type="molecule type" value="Genomic_DNA"/>
</dbReference>
<proteinExistence type="predicted"/>
<evidence type="ECO:0000313" key="1">
    <source>
        <dbReference type="EMBL" id="GFU27202.1"/>
    </source>
</evidence>
<protein>
    <submittedName>
        <fullName evidence="1">Uncharacterized protein</fullName>
    </submittedName>
</protein>
<accession>A0A8X6QQW4</accession>
<dbReference type="AlphaFoldDB" id="A0A8X6QQW4"/>
<sequence>MHRYLLSQDKHFSDYRNLKGDLSQIRNSFKFWKCQGLDMLEEYRGERQGDCPEKRGNIIPAALLLRLTSGIRFGYHVLHSNCFLCVTQNNLSSFLVAQEHQKKKVPATIFTRRIKQF</sequence>
<dbReference type="Proteomes" id="UP000887013">
    <property type="component" value="Unassembled WGS sequence"/>
</dbReference>
<comment type="caution">
    <text evidence="1">The sequence shown here is derived from an EMBL/GenBank/DDBJ whole genome shotgun (WGS) entry which is preliminary data.</text>
</comment>
<keyword evidence="2" id="KW-1185">Reference proteome</keyword>
<evidence type="ECO:0000313" key="2">
    <source>
        <dbReference type="Proteomes" id="UP000887013"/>
    </source>
</evidence>